<evidence type="ECO:0000313" key="3">
    <source>
        <dbReference type="Proteomes" id="UP000535937"/>
    </source>
</evidence>
<protein>
    <submittedName>
        <fullName evidence="2">Uncharacterized protein</fullName>
    </submittedName>
</protein>
<accession>A0A7W4Z964</accession>
<organism evidence="2 3">
    <name type="scientific">Microbulbifer rhizosphaerae</name>
    <dbReference type="NCBI Taxonomy" id="1562603"/>
    <lineage>
        <taxon>Bacteria</taxon>
        <taxon>Pseudomonadati</taxon>
        <taxon>Pseudomonadota</taxon>
        <taxon>Gammaproteobacteria</taxon>
        <taxon>Cellvibrionales</taxon>
        <taxon>Microbulbiferaceae</taxon>
        <taxon>Microbulbifer</taxon>
    </lineage>
</organism>
<gene>
    <name evidence="2" type="ORF">FHS09_002104</name>
</gene>
<name>A0A7W4Z964_9GAMM</name>
<dbReference type="RefSeq" id="WP_183459491.1">
    <property type="nucleotide sequence ID" value="NZ_JACHWZ010000008.1"/>
</dbReference>
<keyword evidence="3" id="KW-1185">Reference proteome</keyword>
<dbReference type="EMBL" id="JACHWZ010000008">
    <property type="protein sequence ID" value="MBB3061271.1"/>
    <property type="molecule type" value="Genomic_DNA"/>
</dbReference>
<evidence type="ECO:0000313" key="2">
    <source>
        <dbReference type="EMBL" id="MBB3061271.1"/>
    </source>
</evidence>
<dbReference type="Proteomes" id="UP000535937">
    <property type="component" value="Unassembled WGS sequence"/>
</dbReference>
<dbReference type="AlphaFoldDB" id="A0A7W4Z964"/>
<comment type="caution">
    <text evidence="2">The sequence shown here is derived from an EMBL/GenBank/DDBJ whole genome shotgun (WGS) entry which is preliminary data.</text>
</comment>
<feature type="coiled-coil region" evidence="1">
    <location>
        <begin position="148"/>
        <end position="182"/>
    </location>
</feature>
<evidence type="ECO:0000256" key="1">
    <source>
        <dbReference type="SAM" id="Coils"/>
    </source>
</evidence>
<sequence length="360" mass="40596">MAIFDKTQPKVIAEKGEAEFSKASLNKDLSAAGYDQDGKFFYVTMDKVLFDDPVSTIKTVLDAHGFVPNLENMLACLDSFAFAAYAKTATSRAGSILKVSEYNACIRFELPQKNRIGAILQSFYDEISKYESQSGNETWRPDPELKKLKDLKSEAAELKRKNKELQEQVSALTLQLNREQKSLSRASRALDSQKVLPDNVRICKVEQVDLKRRTVKLSSQRKVFDVPTHLLDRVPQFQARCLAIFDEEQDVPLGIIFLDNQVASDVERRTAELLYVEGDAFKARDSRRNELQVKAVNDLEADTIKSLRRGMKVLVSMSEGHVVHFSVLSELQPGDFLVRVLEQFVVGDIGRNQLVAVTDD</sequence>
<reference evidence="2 3" key="1">
    <citation type="submission" date="2020-08" db="EMBL/GenBank/DDBJ databases">
        <title>Genomic Encyclopedia of Type Strains, Phase III (KMG-III): the genomes of soil and plant-associated and newly described type strains.</title>
        <authorList>
            <person name="Whitman W."/>
        </authorList>
    </citation>
    <scope>NUCLEOTIDE SEQUENCE [LARGE SCALE GENOMIC DNA]</scope>
    <source>
        <strain evidence="2 3">CECT 8799</strain>
    </source>
</reference>
<proteinExistence type="predicted"/>
<keyword evidence="1" id="KW-0175">Coiled coil</keyword>